<proteinExistence type="predicted"/>
<name>A0A9K3D825_9EUKA</name>
<evidence type="ECO:0000313" key="1">
    <source>
        <dbReference type="EMBL" id="GIQ90918.1"/>
    </source>
</evidence>
<evidence type="ECO:0000313" key="2">
    <source>
        <dbReference type="Proteomes" id="UP000265618"/>
    </source>
</evidence>
<sequence>IAGFRLLSKTADVNIVVGTTRVLTGFDFCEQFVQQLDRGSKKFCQKP</sequence>
<dbReference type="AlphaFoldDB" id="A0A9K3D825"/>
<comment type="caution">
    <text evidence="1">The sequence shown here is derived from an EMBL/GenBank/DDBJ whole genome shotgun (WGS) entry which is preliminary data.</text>
</comment>
<accession>A0A9K3D825</accession>
<organism evidence="1 2">
    <name type="scientific">Kipferlia bialata</name>
    <dbReference type="NCBI Taxonomy" id="797122"/>
    <lineage>
        <taxon>Eukaryota</taxon>
        <taxon>Metamonada</taxon>
        <taxon>Carpediemonas-like organisms</taxon>
        <taxon>Kipferlia</taxon>
    </lineage>
</organism>
<dbReference type="Proteomes" id="UP000265618">
    <property type="component" value="Unassembled WGS sequence"/>
</dbReference>
<dbReference type="EMBL" id="BDIP01006868">
    <property type="protein sequence ID" value="GIQ90918.1"/>
    <property type="molecule type" value="Genomic_DNA"/>
</dbReference>
<feature type="non-terminal residue" evidence="1">
    <location>
        <position position="1"/>
    </location>
</feature>
<reference evidence="1 2" key="1">
    <citation type="journal article" date="2018" name="PLoS ONE">
        <title>The draft genome of Kipferlia bialata reveals reductive genome evolution in fornicate parasites.</title>
        <authorList>
            <person name="Tanifuji G."/>
            <person name="Takabayashi S."/>
            <person name="Kume K."/>
            <person name="Takagi M."/>
            <person name="Nakayama T."/>
            <person name="Kamikawa R."/>
            <person name="Inagaki Y."/>
            <person name="Hashimoto T."/>
        </authorList>
    </citation>
    <scope>NUCLEOTIDE SEQUENCE [LARGE SCALE GENOMIC DNA]</scope>
    <source>
        <strain evidence="1">NY0173</strain>
    </source>
</reference>
<protein>
    <submittedName>
        <fullName evidence="1">Uncharacterized protein</fullName>
    </submittedName>
</protein>
<keyword evidence="2" id="KW-1185">Reference proteome</keyword>
<feature type="non-terminal residue" evidence="1">
    <location>
        <position position="47"/>
    </location>
</feature>
<gene>
    <name evidence="1" type="ORF">KIPB_013915</name>
</gene>